<dbReference type="GO" id="GO:0003700">
    <property type="term" value="F:DNA-binding transcription factor activity"/>
    <property type="evidence" value="ECO:0007669"/>
    <property type="project" value="InterPro"/>
</dbReference>
<proteinExistence type="predicted"/>
<evidence type="ECO:0000313" key="2">
    <source>
        <dbReference type="EnsemblPlants" id="OB02G10380.1"/>
    </source>
</evidence>
<name>J3L8S1_ORYBR</name>
<dbReference type="AlphaFoldDB" id="J3L8S1"/>
<dbReference type="Proteomes" id="UP000006038">
    <property type="component" value="Unassembled WGS sequence"/>
</dbReference>
<dbReference type="Gramene" id="OB02G10380.1">
    <property type="protein sequence ID" value="OB02G10380.1"/>
    <property type="gene ID" value="OB02G10380"/>
</dbReference>
<feature type="domain" description="K-box" evidence="1">
    <location>
        <begin position="60"/>
        <end position="151"/>
    </location>
</feature>
<keyword evidence="3" id="KW-1185">Reference proteome</keyword>
<dbReference type="Pfam" id="PF01486">
    <property type="entry name" value="K-box"/>
    <property type="match status" value="1"/>
</dbReference>
<dbReference type="eggNOG" id="KOG0014">
    <property type="taxonomic scope" value="Eukaryota"/>
</dbReference>
<sequence length="160" mass="18366">MQMIADQFNQTKHMYTDRIFAEILIRNEASKIQGLQRTINRYLNQTKSTSTPEKEDESCVQKWRSEATTLGKKIEAIEAYKSKLLGECLGSCSVQELKELEMQLQKSLCNIRQRKEVNLLKENMVLRDQYCKAAATAGDDDRHNMDVETELMIGRPGTST</sequence>
<dbReference type="EnsemblPlants" id="OB02G10380.1">
    <property type="protein sequence ID" value="OB02G10380.1"/>
    <property type="gene ID" value="OB02G10380"/>
</dbReference>
<dbReference type="OMA" id="RISPRYW"/>
<organism evidence="2">
    <name type="scientific">Oryza brachyantha</name>
    <name type="common">malo sina</name>
    <dbReference type="NCBI Taxonomy" id="4533"/>
    <lineage>
        <taxon>Eukaryota</taxon>
        <taxon>Viridiplantae</taxon>
        <taxon>Streptophyta</taxon>
        <taxon>Embryophyta</taxon>
        <taxon>Tracheophyta</taxon>
        <taxon>Spermatophyta</taxon>
        <taxon>Magnoliopsida</taxon>
        <taxon>Liliopsida</taxon>
        <taxon>Poales</taxon>
        <taxon>Poaceae</taxon>
        <taxon>BOP clade</taxon>
        <taxon>Oryzoideae</taxon>
        <taxon>Oryzeae</taxon>
        <taxon>Oryzinae</taxon>
        <taxon>Oryza</taxon>
    </lineage>
</organism>
<dbReference type="PROSITE" id="PS51297">
    <property type="entry name" value="K_BOX"/>
    <property type="match status" value="1"/>
</dbReference>
<reference evidence="2" key="1">
    <citation type="submission" date="2013-04" db="UniProtKB">
        <authorList>
            <consortium name="EnsemblPlants"/>
        </authorList>
    </citation>
    <scope>IDENTIFICATION</scope>
</reference>
<accession>J3L8S1</accession>
<protein>
    <recommendedName>
        <fullName evidence="1">K-box domain-containing protein</fullName>
    </recommendedName>
</protein>
<dbReference type="STRING" id="4533.J3L8S1"/>
<dbReference type="InterPro" id="IPR002487">
    <property type="entry name" value="TF_Kbox"/>
</dbReference>
<evidence type="ECO:0000259" key="1">
    <source>
        <dbReference type="PROSITE" id="PS51297"/>
    </source>
</evidence>
<dbReference type="GO" id="GO:0005634">
    <property type="term" value="C:nucleus"/>
    <property type="evidence" value="ECO:0007669"/>
    <property type="project" value="InterPro"/>
</dbReference>
<dbReference type="HOGENOM" id="CLU_053053_1_1_1"/>
<evidence type="ECO:0000313" key="3">
    <source>
        <dbReference type="Proteomes" id="UP000006038"/>
    </source>
</evidence>